<protein>
    <submittedName>
        <fullName evidence="1">Uncharacterized protein</fullName>
    </submittedName>
</protein>
<evidence type="ECO:0000313" key="1">
    <source>
        <dbReference type="EMBL" id="KAJ9074431.1"/>
    </source>
</evidence>
<keyword evidence="2" id="KW-1185">Reference proteome</keyword>
<accession>A0ACC2TIS8</accession>
<sequence length="191" mass="21457">MVLGLHVQEISLLQAAVTHHWDQFAAYQQWIHSLFPLVSDNQSNSVTSQYCLVTSIERIRQSIPEDVRECLHEFHQLEQPWHAQQVAVHAAKGLHKLGKGFDQERAATSAIIAKLQTQVNELSASKADVPPSSPSNKLADREQRLWDAIQALRASTCSQDCPCCAFCFTAPQLSEIIGHRTFARVKSYVRI</sequence>
<organism evidence="1 2">
    <name type="scientific">Entomophthora muscae</name>
    <dbReference type="NCBI Taxonomy" id="34485"/>
    <lineage>
        <taxon>Eukaryota</taxon>
        <taxon>Fungi</taxon>
        <taxon>Fungi incertae sedis</taxon>
        <taxon>Zoopagomycota</taxon>
        <taxon>Entomophthoromycotina</taxon>
        <taxon>Entomophthoromycetes</taxon>
        <taxon>Entomophthorales</taxon>
        <taxon>Entomophthoraceae</taxon>
        <taxon>Entomophthora</taxon>
    </lineage>
</organism>
<name>A0ACC2TIS8_9FUNG</name>
<dbReference type="EMBL" id="QTSX02002858">
    <property type="protein sequence ID" value="KAJ9074431.1"/>
    <property type="molecule type" value="Genomic_DNA"/>
</dbReference>
<proteinExistence type="predicted"/>
<evidence type="ECO:0000313" key="2">
    <source>
        <dbReference type="Proteomes" id="UP001165960"/>
    </source>
</evidence>
<dbReference type="Proteomes" id="UP001165960">
    <property type="component" value="Unassembled WGS sequence"/>
</dbReference>
<comment type="caution">
    <text evidence="1">The sequence shown here is derived from an EMBL/GenBank/DDBJ whole genome shotgun (WGS) entry which is preliminary data.</text>
</comment>
<gene>
    <name evidence="1" type="ORF">DSO57_1006392</name>
</gene>
<reference evidence="1" key="1">
    <citation type="submission" date="2022-04" db="EMBL/GenBank/DDBJ databases">
        <title>Genome of the entomopathogenic fungus Entomophthora muscae.</title>
        <authorList>
            <person name="Elya C."/>
            <person name="Lovett B.R."/>
            <person name="Lee E."/>
            <person name="Macias A.M."/>
            <person name="Hajek A.E."/>
            <person name="De Bivort B.L."/>
            <person name="Kasson M.T."/>
            <person name="De Fine Licht H.H."/>
            <person name="Stajich J.E."/>
        </authorList>
    </citation>
    <scope>NUCLEOTIDE SEQUENCE</scope>
    <source>
        <strain evidence="1">Berkeley</strain>
    </source>
</reference>